<reference evidence="2 3" key="1">
    <citation type="submission" date="2024-03" db="EMBL/GenBank/DDBJ databases">
        <title>Human intestinal bacterial collection.</title>
        <authorList>
            <person name="Pauvert C."/>
            <person name="Hitch T.C.A."/>
            <person name="Clavel T."/>
        </authorList>
    </citation>
    <scope>NUCLEOTIDE SEQUENCE [LARGE SCALE GENOMIC DNA]</scope>
    <source>
        <strain evidence="2 3">CLA-AP-H34</strain>
    </source>
</reference>
<dbReference type="Proteomes" id="UP001440599">
    <property type="component" value="Unassembled WGS sequence"/>
</dbReference>
<dbReference type="InterPro" id="IPR036388">
    <property type="entry name" value="WH-like_DNA-bd_sf"/>
</dbReference>
<dbReference type="SUPFAM" id="SSF52172">
    <property type="entry name" value="CheY-like"/>
    <property type="match status" value="1"/>
</dbReference>
<dbReference type="RefSeq" id="WP_349140596.1">
    <property type="nucleotide sequence ID" value="NZ_JBBMFT010000006.1"/>
</dbReference>
<dbReference type="Gene3D" id="3.40.50.2300">
    <property type="match status" value="1"/>
</dbReference>
<evidence type="ECO:0000259" key="1">
    <source>
        <dbReference type="PROSITE" id="PS50921"/>
    </source>
</evidence>
<comment type="caution">
    <text evidence="2">The sequence shown here is derived from an EMBL/GenBank/DDBJ whole genome shotgun (WGS) entry which is preliminary data.</text>
</comment>
<feature type="domain" description="ANTAR" evidence="1">
    <location>
        <begin position="129"/>
        <end position="190"/>
    </location>
</feature>
<evidence type="ECO:0000313" key="2">
    <source>
        <dbReference type="EMBL" id="MEQ2456868.1"/>
    </source>
</evidence>
<dbReference type="PROSITE" id="PS50921">
    <property type="entry name" value="ANTAR"/>
    <property type="match status" value="1"/>
</dbReference>
<accession>A0ABV1EQJ6</accession>
<name>A0ABV1EQJ6_9FIRM</name>
<keyword evidence="3" id="KW-1185">Reference proteome</keyword>
<sequence length="194" mass="21905">MVFQERTYSVLLVSAGEKFAKTLAELMPPARFWPVTVVKSADEARRVRLSGGYDIILINTPLPDELGVQLAIDLCAHSDAGVQLLVRTELFQEVYDKVTEHGVLALAKPTSTPMLVQSLRALCAVRERLRRAEAKQATVEEKIQEIRLVNRAKWTLIQCRGMSEEQAHRYIEKQAMDTRSSRREVAARILEECG</sequence>
<proteinExistence type="predicted"/>
<gene>
    <name evidence="2" type="ORF">WMO45_10060</name>
</gene>
<evidence type="ECO:0000313" key="3">
    <source>
        <dbReference type="Proteomes" id="UP001440599"/>
    </source>
</evidence>
<dbReference type="EMBL" id="JBBMFT010000006">
    <property type="protein sequence ID" value="MEQ2456868.1"/>
    <property type="molecule type" value="Genomic_DNA"/>
</dbReference>
<dbReference type="Gene3D" id="1.10.10.10">
    <property type="entry name" value="Winged helix-like DNA-binding domain superfamily/Winged helix DNA-binding domain"/>
    <property type="match status" value="1"/>
</dbReference>
<protein>
    <submittedName>
        <fullName evidence="2">ANTAR domain-containing protein</fullName>
    </submittedName>
</protein>
<dbReference type="InterPro" id="IPR005561">
    <property type="entry name" value="ANTAR"/>
</dbReference>
<dbReference type="Pfam" id="PF03861">
    <property type="entry name" value="ANTAR"/>
    <property type="match status" value="1"/>
</dbReference>
<dbReference type="SMART" id="SM01012">
    <property type="entry name" value="ANTAR"/>
    <property type="match status" value="1"/>
</dbReference>
<organism evidence="2 3">
    <name type="scientific">Flavonifractor hominis</name>
    <dbReference type="NCBI Taxonomy" id="3133178"/>
    <lineage>
        <taxon>Bacteria</taxon>
        <taxon>Bacillati</taxon>
        <taxon>Bacillota</taxon>
        <taxon>Clostridia</taxon>
        <taxon>Eubacteriales</taxon>
        <taxon>Oscillospiraceae</taxon>
        <taxon>Flavonifractor</taxon>
    </lineage>
</organism>
<dbReference type="InterPro" id="IPR011006">
    <property type="entry name" value="CheY-like_superfamily"/>
</dbReference>